<keyword evidence="3" id="KW-1185">Reference proteome</keyword>
<dbReference type="Proteomes" id="UP000634476">
    <property type="component" value="Unassembled WGS sequence"/>
</dbReference>
<dbReference type="EMBL" id="BOOK01000077">
    <property type="protein sequence ID" value="GII05733.1"/>
    <property type="molecule type" value="Genomic_DNA"/>
</dbReference>
<accession>A0A8J3T7W4</accession>
<comment type="caution">
    <text evidence="2">The sequence shown here is derived from an EMBL/GenBank/DDBJ whole genome shotgun (WGS) entry which is preliminary data.</text>
</comment>
<name>A0A8J3T7W4_9ACTN</name>
<protein>
    <submittedName>
        <fullName evidence="2">Uncharacterized protein</fullName>
    </submittedName>
</protein>
<keyword evidence="1" id="KW-0472">Membrane</keyword>
<proteinExistence type="predicted"/>
<reference evidence="2" key="1">
    <citation type="submission" date="2021-01" db="EMBL/GenBank/DDBJ databases">
        <title>Whole genome shotgun sequence of Planobispora takensis NBRC 109077.</title>
        <authorList>
            <person name="Komaki H."/>
            <person name="Tamura T."/>
        </authorList>
    </citation>
    <scope>NUCLEOTIDE SEQUENCE</scope>
    <source>
        <strain evidence="2">NBRC 109077</strain>
    </source>
</reference>
<feature type="transmembrane region" description="Helical" evidence="1">
    <location>
        <begin position="27"/>
        <end position="45"/>
    </location>
</feature>
<dbReference type="RefSeq" id="WP_203879939.1">
    <property type="nucleotide sequence ID" value="NZ_BOOK01000077.1"/>
</dbReference>
<feature type="transmembrane region" description="Helical" evidence="1">
    <location>
        <begin position="52"/>
        <end position="72"/>
    </location>
</feature>
<evidence type="ECO:0000313" key="2">
    <source>
        <dbReference type="EMBL" id="GII05733.1"/>
    </source>
</evidence>
<dbReference type="AlphaFoldDB" id="A0A8J3T7W4"/>
<sequence>MHAVVEVLATPPAGLDTQGLADWLRGFFAPLFLVTVSVVALFFLFAREITRFVQFLAIAIGVGLVFYFPGLIEVLARGVAGALGVPG</sequence>
<evidence type="ECO:0000313" key="3">
    <source>
        <dbReference type="Proteomes" id="UP000634476"/>
    </source>
</evidence>
<keyword evidence="1" id="KW-1133">Transmembrane helix</keyword>
<organism evidence="2 3">
    <name type="scientific">Planobispora takensis</name>
    <dbReference type="NCBI Taxonomy" id="1367882"/>
    <lineage>
        <taxon>Bacteria</taxon>
        <taxon>Bacillati</taxon>
        <taxon>Actinomycetota</taxon>
        <taxon>Actinomycetes</taxon>
        <taxon>Streptosporangiales</taxon>
        <taxon>Streptosporangiaceae</taxon>
        <taxon>Planobispora</taxon>
    </lineage>
</organism>
<keyword evidence="1" id="KW-0812">Transmembrane</keyword>
<evidence type="ECO:0000256" key="1">
    <source>
        <dbReference type="SAM" id="Phobius"/>
    </source>
</evidence>
<gene>
    <name evidence="2" type="ORF">Pta02_77410</name>
</gene>